<comment type="caution">
    <text evidence="2">The sequence shown here is derived from an EMBL/GenBank/DDBJ whole genome shotgun (WGS) entry which is preliminary data.</text>
</comment>
<evidence type="ECO:0000313" key="2">
    <source>
        <dbReference type="EMBL" id="KAG5186336.1"/>
    </source>
</evidence>
<feature type="region of interest" description="Disordered" evidence="1">
    <location>
        <begin position="105"/>
        <end position="137"/>
    </location>
</feature>
<accession>A0A835Z328</accession>
<evidence type="ECO:0000256" key="1">
    <source>
        <dbReference type="SAM" id="MobiDB-lite"/>
    </source>
</evidence>
<sequence length="211" mass="23606">MTVHGDGNGDKDEDARHKKATITKRSTKKKSAKSERAKMTSEDLDHYRMYGKWGYKRTRDCEECMGKGEHKNGELCGNCVCGSCTGEKHHCNGCDARFSSDDGAEFSDGDYDGEESSESEESENDSSEADTEKNDDHEFDVREFSFGNLFNYEYIDEDFGTDDANTIIYWNVELLTNIGDRVKGDILKQLSVSAARGFVTVDGKEHALTVV</sequence>
<keyword evidence="3" id="KW-1185">Reference proteome</keyword>
<evidence type="ECO:0000313" key="3">
    <source>
        <dbReference type="Proteomes" id="UP000664859"/>
    </source>
</evidence>
<proteinExistence type="predicted"/>
<name>A0A835Z328_9STRA</name>
<reference evidence="2" key="1">
    <citation type="submission" date="2021-02" db="EMBL/GenBank/DDBJ databases">
        <title>First Annotated Genome of the Yellow-green Alga Tribonema minus.</title>
        <authorList>
            <person name="Mahan K.M."/>
        </authorList>
    </citation>
    <scope>NUCLEOTIDE SEQUENCE</scope>
    <source>
        <strain evidence="2">UTEX B ZZ1240</strain>
    </source>
</reference>
<organism evidence="2 3">
    <name type="scientific">Tribonema minus</name>
    <dbReference type="NCBI Taxonomy" id="303371"/>
    <lineage>
        <taxon>Eukaryota</taxon>
        <taxon>Sar</taxon>
        <taxon>Stramenopiles</taxon>
        <taxon>Ochrophyta</taxon>
        <taxon>PX clade</taxon>
        <taxon>Xanthophyceae</taxon>
        <taxon>Tribonematales</taxon>
        <taxon>Tribonemataceae</taxon>
        <taxon>Tribonema</taxon>
    </lineage>
</organism>
<feature type="compositionally biased region" description="Acidic residues" evidence="1">
    <location>
        <begin position="105"/>
        <end position="129"/>
    </location>
</feature>
<feature type="region of interest" description="Disordered" evidence="1">
    <location>
        <begin position="1"/>
        <end position="43"/>
    </location>
</feature>
<feature type="compositionally biased region" description="Basic and acidic residues" evidence="1">
    <location>
        <begin position="7"/>
        <end position="16"/>
    </location>
</feature>
<feature type="compositionally biased region" description="Basic residues" evidence="1">
    <location>
        <begin position="17"/>
        <end position="31"/>
    </location>
</feature>
<dbReference type="AlphaFoldDB" id="A0A835Z328"/>
<protein>
    <submittedName>
        <fullName evidence="2">Uncharacterized protein</fullName>
    </submittedName>
</protein>
<dbReference type="Proteomes" id="UP000664859">
    <property type="component" value="Unassembled WGS sequence"/>
</dbReference>
<gene>
    <name evidence="2" type="ORF">JKP88DRAFT_272623</name>
</gene>
<feature type="compositionally biased region" description="Basic and acidic residues" evidence="1">
    <location>
        <begin position="32"/>
        <end position="43"/>
    </location>
</feature>
<dbReference type="EMBL" id="JAFCMP010000112">
    <property type="protein sequence ID" value="KAG5186336.1"/>
    <property type="molecule type" value="Genomic_DNA"/>
</dbReference>